<gene>
    <name evidence="1" type="ORF">SU9_000025</name>
</gene>
<dbReference type="EMBL" id="CP072931">
    <property type="protein sequence ID" value="QTZ90040.1"/>
    <property type="molecule type" value="Genomic_DNA"/>
</dbReference>
<protein>
    <submittedName>
        <fullName evidence="1">Uncharacterized protein</fullName>
    </submittedName>
</protein>
<sequence>MVDVEAGGPVDGRVVVVAAPGSVGEFAAGAEGGRGDGFGEEDFVAGVAAVLVLVGPVLELGGLVAVAGLGGLGEGFDAFVEAEGLGGVRGDCRG</sequence>
<reference evidence="1" key="2">
    <citation type="submission" date="2021-04" db="EMBL/GenBank/DDBJ databases">
        <authorList>
            <person name="Wen M.-L."/>
            <person name="Han X.-L."/>
            <person name="Xiong J."/>
        </authorList>
    </citation>
    <scope>NUCLEOTIDE SEQUENCE</scope>
    <source>
        <strain evidence="1">AGR0001</strain>
    </source>
</reference>
<dbReference type="AlphaFoldDB" id="A0A8B1NEV1"/>
<organism evidence="1 2">
    <name type="scientific">Streptomyces auratus AGR0001</name>
    <dbReference type="NCBI Taxonomy" id="1160718"/>
    <lineage>
        <taxon>Bacteria</taxon>
        <taxon>Bacillati</taxon>
        <taxon>Actinomycetota</taxon>
        <taxon>Actinomycetes</taxon>
        <taxon>Kitasatosporales</taxon>
        <taxon>Streptomycetaceae</taxon>
        <taxon>Streptomyces</taxon>
    </lineage>
</organism>
<evidence type="ECO:0000313" key="2">
    <source>
        <dbReference type="Proteomes" id="UP000009036"/>
    </source>
</evidence>
<name>A0A8B1NEV1_9ACTN</name>
<dbReference type="RefSeq" id="WP_167551530.1">
    <property type="nucleotide sequence ID" value="NZ_CP072931.1"/>
</dbReference>
<reference evidence="1" key="1">
    <citation type="journal article" date="2012" name="J. Bacteriol.">
        <title>Genome Sequence of Streptomyces auratus Strain AGR0001, a Phoslactomycin-Producing Actinomycete.</title>
        <authorList>
            <person name="Han X."/>
            <person name="Li M."/>
            <person name="Ding Z."/>
            <person name="Zhao J."/>
            <person name="Ji K."/>
            <person name="Wen M."/>
            <person name="Lu T."/>
        </authorList>
    </citation>
    <scope>NUCLEOTIDE SEQUENCE</scope>
    <source>
        <strain evidence="1">AGR0001</strain>
    </source>
</reference>
<dbReference type="Proteomes" id="UP000009036">
    <property type="component" value="Chromosome"/>
</dbReference>
<keyword evidence="2" id="KW-1185">Reference proteome</keyword>
<accession>A0A8B1NEV1</accession>
<evidence type="ECO:0000313" key="1">
    <source>
        <dbReference type="EMBL" id="QTZ90040.1"/>
    </source>
</evidence>
<dbReference type="KEGG" id="sauh:SU9_000025"/>
<proteinExistence type="predicted"/>